<dbReference type="STRING" id="1397694.GCA_000702585_01776"/>
<dbReference type="AlphaFoldDB" id="A0A377FSW0"/>
<dbReference type="PANTHER" id="PTHR43546">
    <property type="entry name" value="UPF0173 METAL-DEPENDENT HYDROLASE MJ1163-RELATED"/>
    <property type="match status" value="1"/>
</dbReference>
<dbReference type="Gene3D" id="3.60.15.10">
    <property type="entry name" value="Ribonuclease Z/Hydroxyacylglutathione hydrolase-like"/>
    <property type="match status" value="1"/>
</dbReference>
<dbReference type="SUPFAM" id="SSF56281">
    <property type="entry name" value="Metallo-hydrolase/oxidoreductase"/>
    <property type="match status" value="1"/>
</dbReference>
<dbReference type="InterPro" id="IPR022877">
    <property type="entry name" value="UPF0173"/>
</dbReference>
<dbReference type="OrthoDB" id="9789133at2"/>
<keyword evidence="1 2" id="KW-0378">Hydrolase</keyword>
<organism evidence="4 5">
    <name type="scientific">Exiguobacterium aurantiacum</name>
    <dbReference type="NCBI Taxonomy" id="33987"/>
    <lineage>
        <taxon>Bacteria</taxon>
        <taxon>Bacillati</taxon>
        <taxon>Bacillota</taxon>
        <taxon>Bacilli</taxon>
        <taxon>Bacillales</taxon>
        <taxon>Bacillales Family XII. Incertae Sedis</taxon>
        <taxon>Exiguobacterium</taxon>
    </lineage>
</organism>
<sequence length="224" mass="24657">MKITYYGHATVQLDIDGTSVLIDPFLTSNPHTDVDPATVKADYILLTHAHFDHIEDVELIAKTTGATIVATHELATYYEKKGYSVHGMNIGGGHSFPFGRVTMTQAFHSSSLDMGDVPVYMGMPGGFIVETNALTVYHAGDTALFSDMKLYGERFEIDVAFLPIGDNFTMGPADALDAAHWLQAKRVVPIHFDTFPPIKQDARAFCDQLHQRGLLIEPNSTIEI</sequence>
<dbReference type="InterPro" id="IPR036866">
    <property type="entry name" value="RibonucZ/Hydroxyglut_hydro"/>
</dbReference>
<dbReference type="InterPro" id="IPR050114">
    <property type="entry name" value="UPF0173_UPF0282_UlaG_hydrolase"/>
</dbReference>
<comment type="similarity">
    <text evidence="2">Belongs to the UPF0173 family.</text>
</comment>
<evidence type="ECO:0000256" key="2">
    <source>
        <dbReference type="HAMAP-Rule" id="MF_00457"/>
    </source>
</evidence>
<accession>A0A377FSW0</accession>
<dbReference type="Proteomes" id="UP000254060">
    <property type="component" value="Unassembled WGS sequence"/>
</dbReference>
<reference evidence="4 5" key="1">
    <citation type="submission" date="2018-06" db="EMBL/GenBank/DDBJ databases">
        <authorList>
            <consortium name="Pathogen Informatics"/>
            <person name="Doyle S."/>
        </authorList>
    </citation>
    <scope>NUCLEOTIDE SEQUENCE [LARGE SCALE GENOMIC DNA]</scope>
    <source>
        <strain evidence="4 5">NCTC13163</strain>
    </source>
</reference>
<gene>
    <name evidence="4" type="ORF">NCTC13163_01272</name>
</gene>
<dbReference type="PANTHER" id="PTHR43546:SF3">
    <property type="entry name" value="UPF0173 METAL-DEPENDENT HYDROLASE MJ1163"/>
    <property type="match status" value="1"/>
</dbReference>
<dbReference type="NCBIfam" id="NF001911">
    <property type="entry name" value="PRK00685.1"/>
    <property type="match status" value="1"/>
</dbReference>
<dbReference type="EMBL" id="UGGP01000001">
    <property type="protein sequence ID" value="STO07911.1"/>
    <property type="molecule type" value="Genomic_DNA"/>
</dbReference>
<dbReference type="Pfam" id="PF12706">
    <property type="entry name" value="Lactamase_B_2"/>
    <property type="match status" value="1"/>
</dbReference>
<dbReference type="RefSeq" id="WP_029334813.1">
    <property type="nucleotide sequence ID" value="NZ_UGGP01000001.1"/>
</dbReference>
<dbReference type="HAMAP" id="MF_00457">
    <property type="entry name" value="UPF0173"/>
    <property type="match status" value="1"/>
</dbReference>
<evidence type="ECO:0000313" key="5">
    <source>
        <dbReference type="Proteomes" id="UP000254060"/>
    </source>
</evidence>
<evidence type="ECO:0000259" key="3">
    <source>
        <dbReference type="SMART" id="SM00849"/>
    </source>
</evidence>
<dbReference type="GO" id="GO:0016787">
    <property type="term" value="F:hydrolase activity"/>
    <property type="evidence" value="ECO:0007669"/>
    <property type="project" value="UniProtKB-UniRule"/>
</dbReference>
<dbReference type="SMART" id="SM00849">
    <property type="entry name" value="Lactamase_B"/>
    <property type="match status" value="1"/>
</dbReference>
<evidence type="ECO:0000313" key="4">
    <source>
        <dbReference type="EMBL" id="STO07911.1"/>
    </source>
</evidence>
<dbReference type="InterPro" id="IPR001279">
    <property type="entry name" value="Metallo-B-lactamas"/>
</dbReference>
<proteinExistence type="inferred from homology"/>
<feature type="domain" description="Metallo-beta-lactamase" evidence="3">
    <location>
        <begin position="7"/>
        <end position="191"/>
    </location>
</feature>
<name>A0A377FSW0_9BACL</name>
<protein>
    <recommendedName>
        <fullName evidence="2">UPF0173 metal-dependent hydrolase NCTC13163_01272</fullName>
    </recommendedName>
</protein>
<evidence type="ECO:0000256" key="1">
    <source>
        <dbReference type="ARBA" id="ARBA00022801"/>
    </source>
</evidence>